<feature type="region of interest" description="Disordered" evidence="1">
    <location>
        <begin position="32"/>
        <end position="89"/>
    </location>
</feature>
<feature type="compositionally biased region" description="Basic and acidic residues" evidence="1">
    <location>
        <begin position="34"/>
        <end position="47"/>
    </location>
</feature>
<gene>
    <name evidence="3" type="ORF">CTheo_851</name>
</gene>
<dbReference type="InterPro" id="IPR040909">
    <property type="entry name" value="CHFR_Znf-CRD"/>
</dbReference>
<feature type="compositionally biased region" description="Low complexity" evidence="1">
    <location>
        <begin position="475"/>
        <end position="490"/>
    </location>
</feature>
<accession>A0A5N5QVN5</accession>
<keyword evidence="4" id="KW-1185">Reference proteome</keyword>
<evidence type="ECO:0000256" key="1">
    <source>
        <dbReference type="SAM" id="MobiDB-lite"/>
    </source>
</evidence>
<evidence type="ECO:0000313" key="3">
    <source>
        <dbReference type="EMBL" id="KAB5595613.1"/>
    </source>
</evidence>
<feature type="compositionally biased region" description="Acidic residues" evidence="1">
    <location>
        <begin position="65"/>
        <end position="75"/>
    </location>
</feature>
<feature type="compositionally biased region" description="Basic and acidic residues" evidence="1">
    <location>
        <begin position="77"/>
        <end position="87"/>
    </location>
</feature>
<feature type="domain" description="E3 ubiquitin-protein ligase CHFR cysteine rich" evidence="2">
    <location>
        <begin position="260"/>
        <end position="356"/>
    </location>
</feature>
<dbReference type="EMBL" id="SSOP01000007">
    <property type="protein sequence ID" value="KAB5595613.1"/>
    <property type="molecule type" value="Genomic_DNA"/>
</dbReference>
<protein>
    <submittedName>
        <fullName evidence="3">RING finger protein</fullName>
    </submittedName>
</protein>
<proteinExistence type="predicted"/>
<dbReference type="Proteomes" id="UP000383932">
    <property type="component" value="Unassembled WGS sequence"/>
</dbReference>
<dbReference type="OrthoDB" id="1305878at2759"/>
<feature type="compositionally biased region" description="Low complexity" evidence="1">
    <location>
        <begin position="436"/>
        <end position="452"/>
    </location>
</feature>
<evidence type="ECO:0000259" key="2">
    <source>
        <dbReference type="Pfam" id="PF17979"/>
    </source>
</evidence>
<sequence length="599" mass="65197">MDTSTPNIALSIIHDDMGTTLSAVRTRTLKRRVDRSDDDRHAKRIREDTDDAHEPPASADTTLVNEDDGDGDPNGDPDTKGKARGDTRLIVADPVGDRGTQLADEVESELRPSTSVLVTTSFAGRAWPSISPTRALHRTIPAPPALLAAHTLQISLRAVQSLVAALVRVYPERARTDRERAQADEIYTAGRDIPIPPPRASNPDLLLPQQQNSANDNLARPCPHCAPNNSFEWTCPRPIPNPDTDRANAWNIDNGPPPGHNYCGACDELYAIGAPTSSRCDMCTTGFCGISVPQVCRSYWLHQVRLLSDYNSLQGLIESGRVYEIFNGNSTEVEILFDYLREAEITPNMIYLDIIDYILATPEGFEPLIANDVFRQSHPAEMRVPDAQYAAARAGNDSSSSLSRDVELPSVLFAEFTDEEDSDGEGEREDERRRTGVSASGAGTTEASSTTVLPRLADLMRSMRDPDMSPSLTLPAVSRGGAPRAAGASSSSVALSSSTLSIPTPASSTSTVPASSAPRRRRICRECATEVFMNGLKDWWAREMHTVIGRERLPVWVVARKMCEHGEVCTEQSNYDHAKAFCHITPPPGVDASANRTGS</sequence>
<feature type="region of interest" description="Disordered" evidence="1">
    <location>
        <begin position="413"/>
        <end position="490"/>
    </location>
</feature>
<reference evidence="3 4" key="1">
    <citation type="journal article" date="2019" name="Fungal Biol. Biotechnol.">
        <title>Draft genome sequence of fastidious pathogen Ceratobasidium theobromae, which causes vascular-streak dieback in Theobroma cacao.</title>
        <authorList>
            <person name="Ali S.S."/>
            <person name="Asman A."/>
            <person name="Shao J."/>
            <person name="Firmansyah A.P."/>
            <person name="Susilo A.W."/>
            <person name="Rosmana A."/>
            <person name="McMahon P."/>
            <person name="Junaid M."/>
            <person name="Guest D."/>
            <person name="Kheng T.Y."/>
            <person name="Meinhardt L.W."/>
            <person name="Bailey B.A."/>
        </authorList>
    </citation>
    <scope>NUCLEOTIDE SEQUENCE [LARGE SCALE GENOMIC DNA]</scope>
    <source>
        <strain evidence="3 4">CT2</strain>
    </source>
</reference>
<feature type="compositionally biased region" description="Acidic residues" evidence="1">
    <location>
        <begin position="416"/>
        <end position="428"/>
    </location>
</feature>
<organism evidence="3 4">
    <name type="scientific">Ceratobasidium theobromae</name>
    <dbReference type="NCBI Taxonomy" id="1582974"/>
    <lineage>
        <taxon>Eukaryota</taxon>
        <taxon>Fungi</taxon>
        <taxon>Dikarya</taxon>
        <taxon>Basidiomycota</taxon>
        <taxon>Agaricomycotina</taxon>
        <taxon>Agaricomycetes</taxon>
        <taxon>Cantharellales</taxon>
        <taxon>Ceratobasidiaceae</taxon>
        <taxon>Ceratobasidium</taxon>
    </lineage>
</organism>
<evidence type="ECO:0000313" key="4">
    <source>
        <dbReference type="Proteomes" id="UP000383932"/>
    </source>
</evidence>
<dbReference type="AlphaFoldDB" id="A0A5N5QVN5"/>
<dbReference type="Pfam" id="PF17979">
    <property type="entry name" value="zf-CRD"/>
    <property type="match status" value="1"/>
</dbReference>
<comment type="caution">
    <text evidence="3">The sequence shown here is derived from an EMBL/GenBank/DDBJ whole genome shotgun (WGS) entry which is preliminary data.</text>
</comment>
<name>A0A5N5QVN5_9AGAM</name>